<reference evidence="2" key="1">
    <citation type="submission" date="2018-05" db="EMBL/GenBank/DDBJ databases">
        <title>Draft genome of Mucuna pruriens seed.</title>
        <authorList>
            <person name="Nnadi N.E."/>
            <person name="Vos R."/>
            <person name="Hasami M.H."/>
            <person name="Devisetty U.K."/>
            <person name="Aguiy J.C."/>
        </authorList>
    </citation>
    <scope>NUCLEOTIDE SEQUENCE [LARGE SCALE GENOMIC DNA]</scope>
    <source>
        <strain evidence="2">JCA_2017</strain>
    </source>
</reference>
<accession>A0A371HQ11</accession>
<feature type="domain" description="Retrovirus-related Pol polyprotein from transposon TNT 1-94-like beta-barrel" evidence="1">
    <location>
        <begin position="1"/>
        <end position="65"/>
    </location>
</feature>
<evidence type="ECO:0000259" key="1">
    <source>
        <dbReference type="Pfam" id="PF22936"/>
    </source>
</evidence>
<evidence type="ECO:0000313" key="2">
    <source>
        <dbReference type="EMBL" id="RDY04886.1"/>
    </source>
</evidence>
<dbReference type="InterPro" id="IPR054722">
    <property type="entry name" value="PolX-like_BBD"/>
</dbReference>
<dbReference type="OrthoDB" id="1937754at2759"/>
<dbReference type="AlphaFoldDB" id="A0A371HQ11"/>
<sequence>MTSFFSHLTSYSRTSRKQLITVANGDHVPIIGSSNIQLQPSLSLYNVLHVPNLANNLISIHRLAQDLNCIDLASRRTILFAKEQGGLYFLRHKTIDDSNKK</sequence>
<evidence type="ECO:0000313" key="3">
    <source>
        <dbReference type="Proteomes" id="UP000257109"/>
    </source>
</evidence>
<proteinExistence type="predicted"/>
<dbReference type="Pfam" id="PF22936">
    <property type="entry name" value="Pol_BBD"/>
    <property type="match status" value="1"/>
</dbReference>
<keyword evidence="3" id="KW-1185">Reference proteome</keyword>
<protein>
    <recommendedName>
        <fullName evidence="1">Retrovirus-related Pol polyprotein from transposon TNT 1-94-like beta-barrel domain-containing protein</fullName>
    </recommendedName>
</protein>
<gene>
    <name evidence="2" type="ORF">CR513_11341</name>
</gene>
<feature type="non-terminal residue" evidence="2">
    <location>
        <position position="101"/>
    </location>
</feature>
<comment type="caution">
    <text evidence="2">The sequence shown here is derived from an EMBL/GenBank/DDBJ whole genome shotgun (WGS) entry which is preliminary data.</text>
</comment>
<organism evidence="2 3">
    <name type="scientific">Mucuna pruriens</name>
    <name type="common">Velvet bean</name>
    <name type="synonym">Dolichos pruriens</name>
    <dbReference type="NCBI Taxonomy" id="157652"/>
    <lineage>
        <taxon>Eukaryota</taxon>
        <taxon>Viridiplantae</taxon>
        <taxon>Streptophyta</taxon>
        <taxon>Embryophyta</taxon>
        <taxon>Tracheophyta</taxon>
        <taxon>Spermatophyta</taxon>
        <taxon>Magnoliopsida</taxon>
        <taxon>eudicotyledons</taxon>
        <taxon>Gunneridae</taxon>
        <taxon>Pentapetalae</taxon>
        <taxon>rosids</taxon>
        <taxon>fabids</taxon>
        <taxon>Fabales</taxon>
        <taxon>Fabaceae</taxon>
        <taxon>Papilionoideae</taxon>
        <taxon>50 kb inversion clade</taxon>
        <taxon>NPAAA clade</taxon>
        <taxon>indigoferoid/millettioid clade</taxon>
        <taxon>Phaseoleae</taxon>
        <taxon>Mucuna</taxon>
    </lineage>
</organism>
<name>A0A371HQ11_MUCPR</name>
<dbReference type="Proteomes" id="UP000257109">
    <property type="component" value="Unassembled WGS sequence"/>
</dbReference>
<dbReference type="EMBL" id="QJKJ01001989">
    <property type="protein sequence ID" value="RDY04886.1"/>
    <property type="molecule type" value="Genomic_DNA"/>
</dbReference>